<name>A0ABD0PMI0_CIRMR</name>
<dbReference type="EMBL" id="JAMKFB020000015">
    <property type="protein sequence ID" value="KAL0175264.1"/>
    <property type="molecule type" value="Genomic_DNA"/>
</dbReference>
<proteinExistence type="predicted"/>
<feature type="non-terminal residue" evidence="1">
    <location>
        <position position="54"/>
    </location>
</feature>
<gene>
    <name evidence="1" type="ORF">M9458_031232</name>
</gene>
<evidence type="ECO:0000313" key="1">
    <source>
        <dbReference type="EMBL" id="KAL0175264.1"/>
    </source>
</evidence>
<comment type="caution">
    <text evidence="1">The sequence shown here is derived from an EMBL/GenBank/DDBJ whole genome shotgun (WGS) entry which is preliminary data.</text>
</comment>
<keyword evidence="2" id="KW-1185">Reference proteome</keyword>
<reference evidence="1 2" key="1">
    <citation type="submission" date="2024-05" db="EMBL/GenBank/DDBJ databases">
        <title>Genome sequencing and assembly of Indian major carp, Cirrhinus mrigala (Hamilton, 1822).</title>
        <authorList>
            <person name="Mohindra V."/>
            <person name="Chowdhury L.M."/>
            <person name="Lal K."/>
            <person name="Jena J.K."/>
        </authorList>
    </citation>
    <scope>NUCLEOTIDE SEQUENCE [LARGE SCALE GENOMIC DNA]</scope>
    <source>
        <strain evidence="1">CM1030</strain>
        <tissue evidence="1">Blood</tissue>
    </source>
</reference>
<accession>A0ABD0PMI0</accession>
<organism evidence="1 2">
    <name type="scientific">Cirrhinus mrigala</name>
    <name type="common">Mrigala</name>
    <dbReference type="NCBI Taxonomy" id="683832"/>
    <lineage>
        <taxon>Eukaryota</taxon>
        <taxon>Metazoa</taxon>
        <taxon>Chordata</taxon>
        <taxon>Craniata</taxon>
        <taxon>Vertebrata</taxon>
        <taxon>Euteleostomi</taxon>
        <taxon>Actinopterygii</taxon>
        <taxon>Neopterygii</taxon>
        <taxon>Teleostei</taxon>
        <taxon>Ostariophysi</taxon>
        <taxon>Cypriniformes</taxon>
        <taxon>Cyprinidae</taxon>
        <taxon>Labeoninae</taxon>
        <taxon>Labeonini</taxon>
        <taxon>Cirrhinus</taxon>
    </lineage>
</organism>
<protein>
    <submittedName>
        <fullName evidence="1">Uncharacterized protein</fullName>
    </submittedName>
</protein>
<dbReference type="Proteomes" id="UP001529510">
    <property type="component" value="Unassembled WGS sequence"/>
</dbReference>
<evidence type="ECO:0000313" key="2">
    <source>
        <dbReference type="Proteomes" id="UP001529510"/>
    </source>
</evidence>
<feature type="non-terminal residue" evidence="1">
    <location>
        <position position="1"/>
    </location>
</feature>
<sequence length="54" mass="5838">NGGRVWPAEWLKSRAPSRSAPLDARFGNVSLIPLRGSENEMRNSVAAFTADPLA</sequence>
<dbReference type="AlphaFoldDB" id="A0ABD0PMI0"/>